<dbReference type="EMBL" id="JAAXOP010000002">
    <property type="protein sequence ID" value="NKY49658.1"/>
    <property type="molecule type" value="Genomic_DNA"/>
</dbReference>
<evidence type="ECO:0000313" key="5">
    <source>
        <dbReference type="Proteomes" id="UP000565711"/>
    </source>
</evidence>
<dbReference type="GO" id="GO:0004175">
    <property type="term" value="F:endopeptidase activity"/>
    <property type="evidence" value="ECO:0007669"/>
    <property type="project" value="UniProtKB-ARBA"/>
</dbReference>
<evidence type="ECO:0000256" key="1">
    <source>
        <dbReference type="SAM" id="MobiDB-lite"/>
    </source>
</evidence>
<feature type="compositionally biased region" description="Basic and acidic residues" evidence="1">
    <location>
        <begin position="261"/>
        <end position="277"/>
    </location>
</feature>
<dbReference type="PANTHER" id="PTHR35797:SF1">
    <property type="entry name" value="PROTEASE"/>
    <property type="match status" value="1"/>
</dbReference>
<feature type="transmembrane region" description="Helical" evidence="2">
    <location>
        <begin position="174"/>
        <end position="195"/>
    </location>
</feature>
<dbReference type="PANTHER" id="PTHR35797">
    <property type="entry name" value="PROTEASE-RELATED"/>
    <property type="match status" value="1"/>
</dbReference>
<feature type="transmembrane region" description="Helical" evidence="2">
    <location>
        <begin position="148"/>
        <end position="168"/>
    </location>
</feature>
<proteinExistence type="predicted"/>
<dbReference type="GO" id="GO:0008237">
    <property type="term" value="F:metallopeptidase activity"/>
    <property type="evidence" value="ECO:0007669"/>
    <property type="project" value="UniProtKB-KW"/>
</dbReference>
<feature type="transmembrane region" description="Helical" evidence="2">
    <location>
        <begin position="68"/>
        <end position="89"/>
    </location>
</feature>
<evidence type="ECO:0000313" key="4">
    <source>
        <dbReference type="EMBL" id="NKY49658.1"/>
    </source>
</evidence>
<accession>A0A846XX49</accession>
<name>A0A846XX49_9NOCA</name>
<protein>
    <submittedName>
        <fullName evidence="4">CPBP family intramembrane metalloprotease</fullName>
    </submittedName>
</protein>
<keyword evidence="2" id="KW-0812">Transmembrane</keyword>
<keyword evidence="5" id="KW-1185">Reference proteome</keyword>
<dbReference type="AlphaFoldDB" id="A0A846XX49"/>
<feature type="domain" description="CAAX prenyl protease 2/Lysostaphin resistance protein A-like" evidence="3">
    <location>
        <begin position="112"/>
        <end position="216"/>
    </location>
</feature>
<dbReference type="Pfam" id="PF02517">
    <property type="entry name" value="Rce1-like"/>
    <property type="match status" value="1"/>
</dbReference>
<keyword evidence="4" id="KW-0378">Hydrolase</keyword>
<keyword evidence="4" id="KW-0482">Metalloprotease</keyword>
<organism evidence="4 5">
    <name type="scientific">Nocardia vermiculata</name>
    <dbReference type="NCBI Taxonomy" id="257274"/>
    <lineage>
        <taxon>Bacteria</taxon>
        <taxon>Bacillati</taxon>
        <taxon>Actinomycetota</taxon>
        <taxon>Actinomycetes</taxon>
        <taxon>Mycobacteriales</taxon>
        <taxon>Nocardiaceae</taxon>
        <taxon>Nocardia</taxon>
    </lineage>
</organism>
<dbReference type="GO" id="GO:0006508">
    <property type="term" value="P:proteolysis"/>
    <property type="evidence" value="ECO:0007669"/>
    <property type="project" value="UniProtKB-KW"/>
</dbReference>
<dbReference type="InterPro" id="IPR042150">
    <property type="entry name" value="MmRce1-like"/>
</dbReference>
<keyword evidence="4" id="KW-0645">Protease</keyword>
<feature type="transmembrane region" description="Helical" evidence="2">
    <location>
        <begin position="109"/>
        <end position="127"/>
    </location>
</feature>
<reference evidence="4 5" key="1">
    <citation type="submission" date="2020-04" db="EMBL/GenBank/DDBJ databases">
        <title>MicrobeNet Type strains.</title>
        <authorList>
            <person name="Nicholson A.C."/>
        </authorList>
    </citation>
    <scope>NUCLEOTIDE SEQUENCE [LARGE SCALE GENOMIC DNA]</scope>
    <source>
        <strain evidence="4 5">JCM 12354</strain>
    </source>
</reference>
<dbReference type="GO" id="GO:0080120">
    <property type="term" value="P:CAAX-box protein maturation"/>
    <property type="evidence" value="ECO:0007669"/>
    <property type="project" value="UniProtKB-ARBA"/>
</dbReference>
<dbReference type="Proteomes" id="UP000565711">
    <property type="component" value="Unassembled WGS sequence"/>
</dbReference>
<dbReference type="SUPFAM" id="SSF103473">
    <property type="entry name" value="MFS general substrate transporter"/>
    <property type="match status" value="1"/>
</dbReference>
<evidence type="ECO:0000256" key="2">
    <source>
        <dbReference type="SAM" id="Phobius"/>
    </source>
</evidence>
<keyword evidence="2" id="KW-0472">Membrane</keyword>
<evidence type="ECO:0000259" key="3">
    <source>
        <dbReference type="Pfam" id="PF02517"/>
    </source>
</evidence>
<sequence length="277" mass="29252">MTIAFATSWGAWLVAIGLGGTPMSAPTVVPYLLGAFGPLIAALVVRTLRVRRGEPIPDRVVRTDRRTLLWAPLLLVLSAATVLGAGVLARAAGQPLPGLDDVTATMSESGGTAAFLVSMVISGPLSEEPGWRGTAYPRLRAALGRYQVCVLLGVIWAIWHVPLFFVHGTPQNELGIATPSGILFLVNAVPMAMLTGYAYEKAGVIAAMAVHFATNTTLVLLDVHDPVTSALALGIQGIVGVLLLRTLREQPPSRKLSPPAAERDENRDRMSAPAGRD</sequence>
<keyword evidence="2" id="KW-1133">Transmembrane helix</keyword>
<dbReference type="InterPro" id="IPR003675">
    <property type="entry name" value="Rce1/LyrA-like_dom"/>
</dbReference>
<feature type="region of interest" description="Disordered" evidence="1">
    <location>
        <begin position="250"/>
        <end position="277"/>
    </location>
</feature>
<gene>
    <name evidence="4" type="ORF">HGA08_05445</name>
</gene>
<dbReference type="InterPro" id="IPR036259">
    <property type="entry name" value="MFS_trans_sf"/>
</dbReference>
<feature type="transmembrane region" description="Helical" evidence="2">
    <location>
        <begin position="29"/>
        <end position="48"/>
    </location>
</feature>
<comment type="caution">
    <text evidence="4">The sequence shown here is derived from an EMBL/GenBank/DDBJ whole genome shotgun (WGS) entry which is preliminary data.</text>
</comment>